<accession>A0A5E4BK74</accession>
<dbReference type="SUPFAM" id="SSF56112">
    <property type="entry name" value="Protein kinase-like (PK-like)"/>
    <property type="match status" value="1"/>
</dbReference>
<evidence type="ECO:0000313" key="2">
    <source>
        <dbReference type="EMBL" id="VTJ69978.1"/>
    </source>
</evidence>
<sequence length="103" mass="11881">MKNYKAIGKIGEGTFSEVMKMQSLRDGNYYACKQMKQHFERADSDGLRVGQLLNIHYTNKPKMDAIRKLSERGRVTTVAVKPEQFHSCLQLENEPSQPFIIFL</sequence>
<dbReference type="GO" id="GO:0005524">
    <property type="term" value="F:ATP binding"/>
    <property type="evidence" value="ECO:0007669"/>
    <property type="project" value="UniProtKB-UniRule"/>
</dbReference>
<gene>
    <name evidence="2" type="ORF">MONAX_5E025579</name>
</gene>
<dbReference type="Proteomes" id="UP000335636">
    <property type="component" value="Unassembled WGS sequence"/>
</dbReference>
<dbReference type="InterPro" id="IPR017441">
    <property type="entry name" value="Protein_kinase_ATP_BS"/>
</dbReference>
<evidence type="ECO:0008006" key="4">
    <source>
        <dbReference type="Google" id="ProtNLM"/>
    </source>
</evidence>
<feature type="binding site" evidence="1">
    <location>
        <position position="33"/>
    </location>
    <ligand>
        <name>ATP</name>
        <dbReference type="ChEBI" id="CHEBI:30616"/>
    </ligand>
</feature>
<dbReference type="EMBL" id="CABDUW010000487">
    <property type="protein sequence ID" value="VTJ69978.1"/>
    <property type="molecule type" value="Genomic_DNA"/>
</dbReference>
<reference evidence="2" key="1">
    <citation type="submission" date="2019-04" db="EMBL/GenBank/DDBJ databases">
        <authorList>
            <person name="Alioto T."/>
            <person name="Alioto T."/>
        </authorList>
    </citation>
    <scope>NUCLEOTIDE SEQUENCE [LARGE SCALE GENOMIC DNA]</scope>
</reference>
<dbReference type="Gene3D" id="3.30.200.20">
    <property type="entry name" value="Phosphorylase Kinase, domain 1"/>
    <property type="match status" value="1"/>
</dbReference>
<protein>
    <recommendedName>
        <fullName evidence="4">Protein kinase domain-containing protein</fullName>
    </recommendedName>
</protein>
<comment type="caution">
    <text evidence="2">The sequence shown here is derived from an EMBL/GenBank/DDBJ whole genome shotgun (WGS) entry which is preliminary data.</text>
</comment>
<name>A0A5E4BK74_MARMO</name>
<evidence type="ECO:0000256" key="1">
    <source>
        <dbReference type="PROSITE-ProRule" id="PRU10141"/>
    </source>
</evidence>
<dbReference type="InterPro" id="IPR011009">
    <property type="entry name" value="Kinase-like_dom_sf"/>
</dbReference>
<organism evidence="2 3">
    <name type="scientific">Marmota monax</name>
    <name type="common">Woodchuck</name>
    <dbReference type="NCBI Taxonomy" id="9995"/>
    <lineage>
        <taxon>Eukaryota</taxon>
        <taxon>Metazoa</taxon>
        <taxon>Chordata</taxon>
        <taxon>Craniata</taxon>
        <taxon>Vertebrata</taxon>
        <taxon>Euteleostomi</taxon>
        <taxon>Mammalia</taxon>
        <taxon>Eutheria</taxon>
        <taxon>Euarchontoglires</taxon>
        <taxon>Glires</taxon>
        <taxon>Rodentia</taxon>
        <taxon>Sciuromorpha</taxon>
        <taxon>Sciuridae</taxon>
        <taxon>Xerinae</taxon>
        <taxon>Marmotini</taxon>
        <taxon>Marmota</taxon>
    </lineage>
</organism>
<keyword evidence="3" id="KW-1185">Reference proteome</keyword>
<keyword evidence="1" id="KW-0547">Nucleotide-binding</keyword>
<keyword evidence="1" id="KW-0067">ATP-binding</keyword>
<evidence type="ECO:0000313" key="3">
    <source>
        <dbReference type="Proteomes" id="UP000335636"/>
    </source>
</evidence>
<proteinExistence type="predicted"/>
<dbReference type="AlphaFoldDB" id="A0A5E4BK74"/>
<dbReference type="PROSITE" id="PS00107">
    <property type="entry name" value="PROTEIN_KINASE_ATP"/>
    <property type="match status" value="1"/>
</dbReference>